<dbReference type="InterPro" id="IPR000835">
    <property type="entry name" value="HTH_MarR-typ"/>
</dbReference>
<organism evidence="6 7">
    <name type="scientific">Micrococcus endophyticus</name>
    <dbReference type="NCBI Taxonomy" id="455343"/>
    <lineage>
        <taxon>Bacteria</taxon>
        <taxon>Bacillati</taxon>
        <taxon>Actinomycetota</taxon>
        <taxon>Actinomycetes</taxon>
        <taxon>Micrococcales</taxon>
        <taxon>Micrococcaceae</taxon>
        <taxon>Micrococcus</taxon>
    </lineage>
</organism>
<evidence type="ECO:0000256" key="4">
    <source>
        <dbReference type="SAM" id="MobiDB-lite"/>
    </source>
</evidence>
<evidence type="ECO:0000256" key="2">
    <source>
        <dbReference type="ARBA" id="ARBA00023125"/>
    </source>
</evidence>
<dbReference type="PANTHER" id="PTHR33164">
    <property type="entry name" value="TRANSCRIPTIONAL REGULATOR, MARR FAMILY"/>
    <property type="match status" value="1"/>
</dbReference>
<dbReference type="Proteomes" id="UP000567246">
    <property type="component" value="Unassembled WGS sequence"/>
</dbReference>
<dbReference type="PROSITE" id="PS01117">
    <property type="entry name" value="HTH_MARR_1"/>
    <property type="match status" value="1"/>
</dbReference>
<sequence>MAERGHGDDRGLDGVGAERGDAGGEIDGFEAAVRGLEDAFARMVRQHRQVVTRQAAALKPGLSAGAMKAFITLCNAGTMTPSTLAEHLLLDRAQVSRMVRDLEDEGLITREPDPVDRRSALLTATEEGRARLDAVRGGPAGEGLRADLAHWDRADIHTLVRLLGRLVEEQQARVDRTPDAG</sequence>
<dbReference type="InterPro" id="IPR036388">
    <property type="entry name" value="WH-like_DNA-bd_sf"/>
</dbReference>
<accession>A0A7W9JKD4</accession>
<dbReference type="InterPro" id="IPR036390">
    <property type="entry name" value="WH_DNA-bd_sf"/>
</dbReference>
<proteinExistence type="predicted"/>
<keyword evidence="1" id="KW-0805">Transcription regulation</keyword>
<dbReference type="PRINTS" id="PR00598">
    <property type="entry name" value="HTHMARR"/>
</dbReference>
<feature type="domain" description="HTH marR-type" evidence="5">
    <location>
        <begin position="33"/>
        <end position="168"/>
    </location>
</feature>
<dbReference type="SUPFAM" id="SSF46785">
    <property type="entry name" value="Winged helix' DNA-binding domain"/>
    <property type="match status" value="1"/>
</dbReference>
<feature type="compositionally biased region" description="Basic and acidic residues" evidence="4">
    <location>
        <begin position="1"/>
        <end position="22"/>
    </location>
</feature>
<feature type="region of interest" description="Disordered" evidence="4">
    <location>
        <begin position="1"/>
        <end position="23"/>
    </location>
</feature>
<evidence type="ECO:0000313" key="6">
    <source>
        <dbReference type="EMBL" id="MBB5849274.1"/>
    </source>
</evidence>
<dbReference type="EMBL" id="JACHMW010000001">
    <property type="protein sequence ID" value="MBB5849274.1"/>
    <property type="molecule type" value="Genomic_DNA"/>
</dbReference>
<evidence type="ECO:0000313" key="7">
    <source>
        <dbReference type="Proteomes" id="UP000567246"/>
    </source>
</evidence>
<dbReference type="InterPro" id="IPR023187">
    <property type="entry name" value="Tscrpt_reg_MarR-type_CS"/>
</dbReference>
<evidence type="ECO:0000256" key="3">
    <source>
        <dbReference type="ARBA" id="ARBA00023163"/>
    </source>
</evidence>
<protein>
    <submittedName>
        <fullName evidence="6">DNA-binding MarR family transcriptional regulator</fullName>
    </submittedName>
</protein>
<dbReference type="PANTHER" id="PTHR33164:SF43">
    <property type="entry name" value="HTH-TYPE TRANSCRIPTIONAL REPRESSOR YETL"/>
    <property type="match status" value="1"/>
</dbReference>
<dbReference type="Gene3D" id="1.10.10.10">
    <property type="entry name" value="Winged helix-like DNA-binding domain superfamily/Winged helix DNA-binding domain"/>
    <property type="match status" value="1"/>
</dbReference>
<dbReference type="GO" id="GO:0003700">
    <property type="term" value="F:DNA-binding transcription factor activity"/>
    <property type="evidence" value="ECO:0007669"/>
    <property type="project" value="InterPro"/>
</dbReference>
<dbReference type="Pfam" id="PF01047">
    <property type="entry name" value="MarR"/>
    <property type="match status" value="1"/>
</dbReference>
<comment type="caution">
    <text evidence="6">The sequence shown here is derived from an EMBL/GenBank/DDBJ whole genome shotgun (WGS) entry which is preliminary data.</text>
</comment>
<dbReference type="GO" id="GO:0006950">
    <property type="term" value="P:response to stress"/>
    <property type="evidence" value="ECO:0007669"/>
    <property type="project" value="TreeGrafter"/>
</dbReference>
<dbReference type="PROSITE" id="PS50995">
    <property type="entry name" value="HTH_MARR_2"/>
    <property type="match status" value="1"/>
</dbReference>
<dbReference type="AlphaFoldDB" id="A0A7W9JKD4"/>
<reference evidence="6 7" key="1">
    <citation type="submission" date="2020-08" db="EMBL/GenBank/DDBJ databases">
        <title>Sequencing the genomes of 1000 actinobacteria strains.</title>
        <authorList>
            <person name="Klenk H.-P."/>
        </authorList>
    </citation>
    <scope>NUCLEOTIDE SEQUENCE [LARGE SCALE GENOMIC DNA]</scope>
    <source>
        <strain evidence="6 7">DSM 17945</strain>
    </source>
</reference>
<dbReference type="InterPro" id="IPR039422">
    <property type="entry name" value="MarR/SlyA-like"/>
</dbReference>
<dbReference type="SMART" id="SM00347">
    <property type="entry name" value="HTH_MARR"/>
    <property type="match status" value="1"/>
</dbReference>
<dbReference type="GO" id="GO:0003677">
    <property type="term" value="F:DNA binding"/>
    <property type="evidence" value="ECO:0007669"/>
    <property type="project" value="UniProtKB-KW"/>
</dbReference>
<gene>
    <name evidence="6" type="ORF">HDA33_001838</name>
</gene>
<keyword evidence="2 6" id="KW-0238">DNA-binding</keyword>
<dbReference type="RefSeq" id="WP_184172742.1">
    <property type="nucleotide sequence ID" value="NZ_BAABAG010000009.1"/>
</dbReference>
<evidence type="ECO:0000259" key="5">
    <source>
        <dbReference type="PROSITE" id="PS50995"/>
    </source>
</evidence>
<keyword evidence="7" id="KW-1185">Reference proteome</keyword>
<evidence type="ECO:0000256" key="1">
    <source>
        <dbReference type="ARBA" id="ARBA00023015"/>
    </source>
</evidence>
<name>A0A7W9JKD4_9MICC</name>
<keyword evidence="3" id="KW-0804">Transcription</keyword>